<feature type="transmembrane region" description="Helical" evidence="2">
    <location>
        <begin position="573"/>
        <end position="597"/>
    </location>
</feature>
<gene>
    <name evidence="3" type="ORF">DFH07DRAFT_968958</name>
</gene>
<accession>A0AAD7HZ52</accession>
<reference evidence="3" key="1">
    <citation type="submission" date="2023-03" db="EMBL/GenBank/DDBJ databases">
        <title>Massive genome expansion in bonnet fungi (Mycena s.s.) driven by repeated elements and novel gene families across ecological guilds.</title>
        <authorList>
            <consortium name="Lawrence Berkeley National Laboratory"/>
            <person name="Harder C.B."/>
            <person name="Miyauchi S."/>
            <person name="Viragh M."/>
            <person name="Kuo A."/>
            <person name="Thoen E."/>
            <person name="Andreopoulos B."/>
            <person name="Lu D."/>
            <person name="Skrede I."/>
            <person name="Drula E."/>
            <person name="Henrissat B."/>
            <person name="Morin E."/>
            <person name="Kohler A."/>
            <person name="Barry K."/>
            <person name="LaButti K."/>
            <person name="Morin E."/>
            <person name="Salamov A."/>
            <person name="Lipzen A."/>
            <person name="Mereny Z."/>
            <person name="Hegedus B."/>
            <person name="Baldrian P."/>
            <person name="Stursova M."/>
            <person name="Weitz H."/>
            <person name="Taylor A."/>
            <person name="Grigoriev I.V."/>
            <person name="Nagy L.G."/>
            <person name="Martin F."/>
            <person name="Kauserud H."/>
        </authorList>
    </citation>
    <scope>NUCLEOTIDE SEQUENCE</scope>
    <source>
        <strain evidence="3">CBHHK188m</strain>
    </source>
</reference>
<proteinExistence type="predicted"/>
<protein>
    <submittedName>
        <fullName evidence="3">Uncharacterized protein</fullName>
    </submittedName>
</protein>
<dbReference type="Proteomes" id="UP001215280">
    <property type="component" value="Unassembled WGS sequence"/>
</dbReference>
<dbReference type="AlphaFoldDB" id="A0AAD7HZ52"/>
<evidence type="ECO:0000313" key="3">
    <source>
        <dbReference type="EMBL" id="KAJ7731009.1"/>
    </source>
</evidence>
<sequence length="686" mass="76840">MLSSPVPQWIAAFRWLLAVLRRGTPKLPLGLTHVVSFLQTAIQRLRWMPLSCARSQDNVNDLGFLSCASDSVPAGYGMQILEQPRAIGGFDVAAPGDSGSDSPEKDSEAFTAPDVKSSCDSQPEPSGARETTVATPASYSSCAPRISDIRLILPENFARYKYRETEPKEAEPYKVGAQTLTFAPGDPPSGWIAPLHPEGAKYYCDTQRRIFTDLNICDPRNLANLNQVVEHIVEQIRASGSNGNLHYAALLGEAQDPDLLVDLVIDMDDNKMKPTQGFYYFINHSERCPFWLDSFFPAQELRLWDGIQLTMEMQTEQLRHAMEHQFWQHCALFPNTLHLSERRTKELADCIIFAIGDLSTSFTSTVPQTIEELKTWLSVVKHLQPNPVASQGALLHDGLGSAFTFARMMEQFAQGRFDNFHGLPWARLNHDQSVFKKEEHTESYFARVIALALFFTPAVYLHSLKKAYVDRRVMMRVWKPLIHKLNTEWTDFILIGTVILNANVAFLSIASVDTLTNGRHSLVQIFSYLSIVASMGSVILALLLVRQNRTKFHESASDLSASLHVRIRETGGLNLLAIIFSLPYALLIWSTILFFAAFLTTCLRVPDTISRSTICVAVVIVSVCILWCIWDAWPMGVSSPESVKAEVEEEDALGAPFGHRLLSFSTRISTIKLKERFVQIPDPHPV</sequence>
<comment type="caution">
    <text evidence="3">The sequence shown here is derived from an EMBL/GenBank/DDBJ whole genome shotgun (WGS) entry which is preliminary data.</text>
</comment>
<feature type="transmembrane region" description="Helical" evidence="2">
    <location>
        <begin position="522"/>
        <end position="545"/>
    </location>
</feature>
<feature type="region of interest" description="Disordered" evidence="1">
    <location>
        <begin position="91"/>
        <end position="135"/>
    </location>
</feature>
<evidence type="ECO:0000256" key="1">
    <source>
        <dbReference type="SAM" id="MobiDB-lite"/>
    </source>
</evidence>
<keyword evidence="4" id="KW-1185">Reference proteome</keyword>
<dbReference type="EMBL" id="JARJLG010000186">
    <property type="protein sequence ID" value="KAJ7731009.1"/>
    <property type="molecule type" value="Genomic_DNA"/>
</dbReference>
<evidence type="ECO:0000313" key="4">
    <source>
        <dbReference type="Proteomes" id="UP001215280"/>
    </source>
</evidence>
<feature type="transmembrane region" description="Helical" evidence="2">
    <location>
        <begin position="489"/>
        <end position="510"/>
    </location>
</feature>
<keyword evidence="2" id="KW-1133">Transmembrane helix</keyword>
<name>A0AAD7HZ52_9AGAR</name>
<feature type="transmembrane region" description="Helical" evidence="2">
    <location>
        <begin position="444"/>
        <end position="468"/>
    </location>
</feature>
<keyword evidence="2" id="KW-0472">Membrane</keyword>
<feature type="transmembrane region" description="Helical" evidence="2">
    <location>
        <begin position="609"/>
        <end position="630"/>
    </location>
</feature>
<keyword evidence="2" id="KW-0812">Transmembrane</keyword>
<organism evidence="3 4">
    <name type="scientific">Mycena maculata</name>
    <dbReference type="NCBI Taxonomy" id="230809"/>
    <lineage>
        <taxon>Eukaryota</taxon>
        <taxon>Fungi</taxon>
        <taxon>Dikarya</taxon>
        <taxon>Basidiomycota</taxon>
        <taxon>Agaricomycotina</taxon>
        <taxon>Agaricomycetes</taxon>
        <taxon>Agaricomycetidae</taxon>
        <taxon>Agaricales</taxon>
        <taxon>Marasmiineae</taxon>
        <taxon>Mycenaceae</taxon>
        <taxon>Mycena</taxon>
    </lineage>
</organism>
<evidence type="ECO:0000256" key="2">
    <source>
        <dbReference type="SAM" id="Phobius"/>
    </source>
</evidence>